<organism evidence="1 2">
    <name type="scientific">Candidatus Thiodiazotropha lotti</name>
    <dbReference type="NCBI Taxonomy" id="2792787"/>
    <lineage>
        <taxon>Bacteria</taxon>
        <taxon>Pseudomonadati</taxon>
        <taxon>Pseudomonadota</taxon>
        <taxon>Gammaproteobacteria</taxon>
        <taxon>Chromatiales</taxon>
        <taxon>Sedimenticolaceae</taxon>
        <taxon>Candidatus Thiodiazotropha</taxon>
    </lineage>
</organism>
<evidence type="ECO:0000313" key="1">
    <source>
        <dbReference type="EMBL" id="MCG7940762.1"/>
    </source>
</evidence>
<proteinExistence type="predicted"/>
<evidence type="ECO:0008006" key="3">
    <source>
        <dbReference type="Google" id="ProtNLM"/>
    </source>
</evidence>
<evidence type="ECO:0000313" key="2">
    <source>
        <dbReference type="Proteomes" id="UP000886687"/>
    </source>
</evidence>
<name>A0A9E4K7R4_9GAMM</name>
<reference evidence="1" key="1">
    <citation type="journal article" date="2021" name="Proc. Natl. Acad. Sci. U.S.A.">
        <title>Global biogeography of chemosynthetic symbionts reveals both localized and globally distributed symbiont groups. .</title>
        <authorList>
            <person name="Osvatic J.T."/>
            <person name="Wilkins L.G.E."/>
            <person name="Leibrecht L."/>
            <person name="Leray M."/>
            <person name="Zauner S."/>
            <person name="Polzin J."/>
            <person name="Camacho Y."/>
            <person name="Gros O."/>
            <person name="van Gils J.A."/>
            <person name="Eisen J.A."/>
            <person name="Petersen J.M."/>
            <person name="Yuen B."/>
        </authorList>
    </citation>
    <scope>NUCLEOTIDE SEQUENCE</scope>
    <source>
        <strain evidence="1">MAGL173</strain>
    </source>
</reference>
<dbReference type="Proteomes" id="UP000886687">
    <property type="component" value="Unassembled WGS sequence"/>
</dbReference>
<gene>
    <name evidence="1" type="ORF">JAZ04_18150</name>
</gene>
<accession>A0A9E4K7R4</accession>
<sequence>MLDTLSKEDWLCVRHNREPFPLYSLLRQMDFSWDSRWSNGECFIRIWHTGHPPVTDSG</sequence>
<dbReference type="EMBL" id="JAEPDI010000015">
    <property type="protein sequence ID" value="MCG7940762.1"/>
    <property type="molecule type" value="Genomic_DNA"/>
</dbReference>
<protein>
    <recommendedName>
        <fullName evidence="3">DUF2249 domain-containing protein</fullName>
    </recommendedName>
</protein>
<comment type="caution">
    <text evidence="1">The sequence shown here is derived from an EMBL/GenBank/DDBJ whole genome shotgun (WGS) entry which is preliminary data.</text>
</comment>
<dbReference type="AlphaFoldDB" id="A0A9E4K7R4"/>